<keyword evidence="1" id="KW-1133">Transmembrane helix</keyword>
<dbReference type="EMBL" id="JBHTNF010000001">
    <property type="protein sequence ID" value="MFD1327146.1"/>
    <property type="molecule type" value="Genomic_DNA"/>
</dbReference>
<feature type="domain" description="Hedgehog/Intein (Hint)" evidence="2">
    <location>
        <begin position="85"/>
        <end position="221"/>
    </location>
</feature>
<proteinExistence type="predicted"/>
<evidence type="ECO:0000313" key="3">
    <source>
        <dbReference type="EMBL" id="MFD1327146.1"/>
    </source>
</evidence>
<dbReference type="InterPro" id="IPR036844">
    <property type="entry name" value="Hint_dom_sf"/>
</dbReference>
<organism evidence="3 4">
    <name type="scientific">Mycoplana ramosa</name>
    <name type="common">Mycoplana bullata</name>
    <dbReference type="NCBI Taxonomy" id="40837"/>
    <lineage>
        <taxon>Bacteria</taxon>
        <taxon>Pseudomonadati</taxon>
        <taxon>Pseudomonadota</taxon>
        <taxon>Alphaproteobacteria</taxon>
        <taxon>Hyphomicrobiales</taxon>
        <taxon>Rhizobiaceae</taxon>
        <taxon>Mycoplana</taxon>
    </lineage>
</organism>
<comment type="caution">
    <text evidence="3">The sequence shown here is derived from an EMBL/GenBank/DDBJ whole genome shotgun (WGS) entry which is preliminary data.</text>
</comment>
<evidence type="ECO:0000313" key="4">
    <source>
        <dbReference type="Proteomes" id="UP001597173"/>
    </source>
</evidence>
<dbReference type="InterPro" id="IPR028992">
    <property type="entry name" value="Hedgehog/Intein_dom"/>
</dbReference>
<dbReference type="Proteomes" id="UP001597173">
    <property type="component" value="Unassembled WGS sequence"/>
</dbReference>
<dbReference type="SUPFAM" id="SSF51294">
    <property type="entry name" value="Hedgehog/intein (Hint) domain"/>
    <property type="match status" value="1"/>
</dbReference>
<sequence length="294" mass="31832">MQDRWEYVPKATQRIVQRRQERAMTSGNEKPSQLNRARRHFLGAVGAAGAKIAAVGLLASALLPASKARAWGVNWGKRPHGGSRCFLRGTAILTTKGEIRVEELCVGDLVETVGGKAMAIRWVGRQVYTRAGFAWTDDVMPIRIARHALGEGAPHTDLYVSPYHALYVDGLLIRAKDLVNGASIAPAVPPGCETIEYFHILLDSHEVVLAEGAAAETFLPAAGNHEGFANFAEFERAVPAAARAMASFAPTAHNRGRDHVKALLLLVTRPFAPPHDPIMEAQTRLSARARELAG</sequence>
<keyword evidence="1" id="KW-0472">Membrane</keyword>
<keyword evidence="1" id="KW-0812">Transmembrane</keyword>
<dbReference type="RefSeq" id="WP_377174312.1">
    <property type="nucleotide sequence ID" value="NZ_JBHTNF010000001.1"/>
</dbReference>
<dbReference type="Pfam" id="PF13403">
    <property type="entry name" value="Hint_2"/>
    <property type="match status" value="1"/>
</dbReference>
<evidence type="ECO:0000256" key="1">
    <source>
        <dbReference type="SAM" id="Phobius"/>
    </source>
</evidence>
<dbReference type="PROSITE" id="PS51318">
    <property type="entry name" value="TAT"/>
    <property type="match status" value="1"/>
</dbReference>
<name>A0ABW3YTZ1_MYCRA</name>
<feature type="transmembrane region" description="Helical" evidence="1">
    <location>
        <begin position="41"/>
        <end position="63"/>
    </location>
</feature>
<keyword evidence="4" id="KW-1185">Reference proteome</keyword>
<dbReference type="InterPro" id="IPR006311">
    <property type="entry name" value="TAT_signal"/>
</dbReference>
<gene>
    <name evidence="3" type="ORF">ACFQ33_04485</name>
</gene>
<evidence type="ECO:0000259" key="2">
    <source>
        <dbReference type="Pfam" id="PF13403"/>
    </source>
</evidence>
<dbReference type="Gene3D" id="2.170.16.10">
    <property type="entry name" value="Hedgehog/Intein (Hint) domain"/>
    <property type="match status" value="1"/>
</dbReference>
<accession>A0ABW3YTZ1</accession>
<protein>
    <submittedName>
        <fullName evidence="3">Hint domain-containing protein</fullName>
    </submittedName>
</protein>
<reference evidence="4" key="1">
    <citation type="journal article" date="2019" name="Int. J. Syst. Evol. Microbiol.">
        <title>The Global Catalogue of Microorganisms (GCM) 10K type strain sequencing project: providing services to taxonomists for standard genome sequencing and annotation.</title>
        <authorList>
            <consortium name="The Broad Institute Genomics Platform"/>
            <consortium name="The Broad Institute Genome Sequencing Center for Infectious Disease"/>
            <person name="Wu L."/>
            <person name="Ma J."/>
        </authorList>
    </citation>
    <scope>NUCLEOTIDE SEQUENCE [LARGE SCALE GENOMIC DNA]</scope>
    <source>
        <strain evidence="4">CCUG 55609</strain>
    </source>
</reference>